<evidence type="ECO:0000313" key="3">
    <source>
        <dbReference type="Proteomes" id="UP001165136"/>
    </source>
</evidence>
<proteinExistence type="predicted"/>
<dbReference type="PANTHER" id="PTHR31435">
    <property type="entry name" value="PROTEIN NATD1"/>
    <property type="match status" value="1"/>
</dbReference>
<dbReference type="InterPro" id="IPR045057">
    <property type="entry name" value="Gcn5-rel_NAT"/>
</dbReference>
<accession>A0A9W6VHI5</accession>
<dbReference type="PROSITE" id="PS51729">
    <property type="entry name" value="GNAT_YJDJ"/>
    <property type="match status" value="1"/>
</dbReference>
<evidence type="ECO:0000313" key="2">
    <source>
        <dbReference type="EMBL" id="GLY66501.1"/>
    </source>
</evidence>
<dbReference type="EMBL" id="BSTI01000006">
    <property type="protein sequence ID" value="GLY66501.1"/>
    <property type="molecule type" value="Genomic_DNA"/>
</dbReference>
<dbReference type="Gene3D" id="3.40.630.30">
    <property type="match status" value="1"/>
</dbReference>
<dbReference type="CDD" id="cd04301">
    <property type="entry name" value="NAT_SF"/>
    <property type="match status" value="1"/>
</dbReference>
<comment type="caution">
    <text evidence="2">The sequence shown here is derived from an EMBL/GenBank/DDBJ whole genome shotgun (WGS) entry which is preliminary data.</text>
</comment>
<dbReference type="RefSeq" id="WP_043842655.1">
    <property type="nucleotide sequence ID" value="NZ_BSTI01000006.1"/>
</dbReference>
<dbReference type="InterPro" id="IPR016181">
    <property type="entry name" value="Acyl_CoA_acyltransferase"/>
</dbReference>
<dbReference type="InterPro" id="IPR031165">
    <property type="entry name" value="GNAT_YJDJ"/>
</dbReference>
<sequence length="113" mass="12217">MPGASSSAGSVRRNDEANRYELTVDGRFVGLAAYLDRDGQRVFYHTEIEKSFQGRGLGSALVGAALADTREDGKRVVGACSLVAHYLDKQPEFSDIADPVGPDIMRWLDNALG</sequence>
<keyword evidence="3" id="KW-1185">Reference proteome</keyword>
<dbReference type="AlphaFoldDB" id="A0A9W6VHI5"/>
<protein>
    <submittedName>
        <fullName evidence="2">N-acetyltransferase</fullName>
    </submittedName>
</protein>
<feature type="domain" description="N-acetyltransferase" evidence="1">
    <location>
        <begin position="12"/>
        <end position="98"/>
    </location>
</feature>
<evidence type="ECO:0000259" key="1">
    <source>
        <dbReference type="PROSITE" id="PS51729"/>
    </source>
</evidence>
<gene>
    <name evidence="2" type="ORF">Atai01_31200</name>
</gene>
<dbReference type="SUPFAM" id="SSF55729">
    <property type="entry name" value="Acyl-CoA N-acyltransferases (Nat)"/>
    <property type="match status" value="1"/>
</dbReference>
<name>A0A9W6VHI5_9PSEU</name>
<organism evidence="2 3">
    <name type="scientific">Amycolatopsis taiwanensis</name>
    <dbReference type="NCBI Taxonomy" id="342230"/>
    <lineage>
        <taxon>Bacteria</taxon>
        <taxon>Bacillati</taxon>
        <taxon>Actinomycetota</taxon>
        <taxon>Actinomycetes</taxon>
        <taxon>Pseudonocardiales</taxon>
        <taxon>Pseudonocardiaceae</taxon>
        <taxon>Amycolatopsis</taxon>
    </lineage>
</organism>
<reference evidence="2" key="1">
    <citation type="submission" date="2023-03" db="EMBL/GenBank/DDBJ databases">
        <title>Amycolatopsis taiwanensis NBRC 103393.</title>
        <authorList>
            <person name="Ichikawa N."/>
            <person name="Sato H."/>
            <person name="Tonouchi N."/>
        </authorList>
    </citation>
    <scope>NUCLEOTIDE SEQUENCE</scope>
    <source>
        <strain evidence="2">NBRC 103393</strain>
    </source>
</reference>
<dbReference type="PANTHER" id="PTHR31435:SF10">
    <property type="entry name" value="BSR4717 PROTEIN"/>
    <property type="match status" value="1"/>
</dbReference>
<dbReference type="Pfam" id="PF14542">
    <property type="entry name" value="Acetyltransf_CG"/>
    <property type="match status" value="1"/>
</dbReference>
<dbReference type="Proteomes" id="UP001165136">
    <property type="component" value="Unassembled WGS sequence"/>
</dbReference>